<evidence type="ECO:0000313" key="2">
    <source>
        <dbReference type="EMBL" id="KAG6463890.1"/>
    </source>
</evidence>
<comment type="caution">
    <text evidence="2">The sequence shown here is derived from an EMBL/GenBank/DDBJ whole genome shotgun (WGS) entry which is preliminary data.</text>
</comment>
<proteinExistence type="predicted"/>
<feature type="chain" id="PRO_5037088107" description="Spherulin-2A" evidence="1">
    <location>
        <begin position="27"/>
        <end position="299"/>
    </location>
</feature>
<keyword evidence="1" id="KW-0732">Signal</keyword>
<organism evidence="2 3">
    <name type="scientific">Manduca sexta</name>
    <name type="common">Tobacco hawkmoth</name>
    <name type="synonym">Tobacco hornworm</name>
    <dbReference type="NCBI Taxonomy" id="7130"/>
    <lineage>
        <taxon>Eukaryota</taxon>
        <taxon>Metazoa</taxon>
        <taxon>Ecdysozoa</taxon>
        <taxon>Arthropoda</taxon>
        <taxon>Hexapoda</taxon>
        <taxon>Insecta</taxon>
        <taxon>Pterygota</taxon>
        <taxon>Neoptera</taxon>
        <taxon>Endopterygota</taxon>
        <taxon>Lepidoptera</taxon>
        <taxon>Glossata</taxon>
        <taxon>Ditrysia</taxon>
        <taxon>Bombycoidea</taxon>
        <taxon>Sphingidae</taxon>
        <taxon>Sphinginae</taxon>
        <taxon>Sphingini</taxon>
        <taxon>Manduca</taxon>
    </lineage>
</organism>
<accession>A0A921ZT32</accession>
<evidence type="ECO:0008006" key="4">
    <source>
        <dbReference type="Google" id="ProtNLM"/>
    </source>
</evidence>
<name>A0A921ZT32_MANSE</name>
<gene>
    <name evidence="2" type="ORF">O3G_MSEX014132</name>
</gene>
<dbReference type="Proteomes" id="UP000791440">
    <property type="component" value="Unassembled WGS sequence"/>
</dbReference>
<keyword evidence="3" id="KW-1185">Reference proteome</keyword>
<evidence type="ECO:0000313" key="3">
    <source>
        <dbReference type="Proteomes" id="UP000791440"/>
    </source>
</evidence>
<dbReference type="CDD" id="cd20235">
    <property type="entry name" value="PFM_spherulin-2a-like"/>
    <property type="match status" value="1"/>
</dbReference>
<feature type="signal peptide" evidence="1">
    <location>
        <begin position="1"/>
        <end position="26"/>
    </location>
</feature>
<dbReference type="EMBL" id="JH669056">
    <property type="protein sequence ID" value="KAG6463890.1"/>
    <property type="molecule type" value="Genomic_DNA"/>
</dbReference>
<evidence type="ECO:0000256" key="1">
    <source>
        <dbReference type="SAM" id="SignalP"/>
    </source>
</evidence>
<reference evidence="2" key="2">
    <citation type="submission" date="2020-12" db="EMBL/GenBank/DDBJ databases">
        <authorList>
            <person name="Kanost M."/>
        </authorList>
    </citation>
    <scope>NUCLEOTIDE SEQUENCE</scope>
</reference>
<protein>
    <recommendedName>
        <fullName evidence="4">Spherulin-2A</fullName>
    </recommendedName>
</protein>
<dbReference type="AlphaFoldDB" id="A0A921ZT32"/>
<reference evidence="2" key="1">
    <citation type="journal article" date="2016" name="Insect Biochem. Mol. Biol.">
        <title>Multifaceted biological insights from a draft genome sequence of the tobacco hornworm moth, Manduca sexta.</title>
        <authorList>
            <person name="Kanost M.R."/>
            <person name="Arrese E.L."/>
            <person name="Cao X."/>
            <person name="Chen Y.R."/>
            <person name="Chellapilla S."/>
            <person name="Goldsmith M.R."/>
            <person name="Grosse-Wilde E."/>
            <person name="Heckel D.G."/>
            <person name="Herndon N."/>
            <person name="Jiang H."/>
            <person name="Papanicolaou A."/>
            <person name="Qu J."/>
            <person name="Soulages J.L."/>
            <person name="Vogel H."/>
            <person name="Walters J."/>
            <person name="Waterhouse R.M."/>
            <person name="Ahn S.J."/>
            <person name="Almeida F.C."/>
            <person name="An C."/>
            <person name="Aqrawi P."/>
            <person name="Bretschneider A."/>
            <person name="Bryant W.B."/>
            <person name="Bucks S."/>
            <person name="Chao H."/>
            <person name="Chevignon G."/>
            <person name="Christen J.M."/>
            <person name="Clarke D.F."/>
            <person name="Dittmer N.T."/>
            <person name="Ferguson L.C.F."/>
            <person name="Garavelou S."/>
            <person name="Gordon K.H.J."/>
            <person name="Gunaratna R.T."/>
            <person name="Han Y."/>
            <person name="Hauser F."/>
            <person name="He Y."/>
            <person name="Heidel-Fischer H."/>
            <person name="Hirsh A."/>
            <person name="Hu Y."/>
            <person name="Jiang H."/>
            <person name="Kalra D."/>
            <person name="Klinner C."/>
            <person name="Konig C."/>
            <person name="Kovar C."/>
            <person name="Kroll A.R."/>
            <person name="Kuwar S.S."/>
            <person name="Lee S.L."/>
            <person name="Lehman R."/>
            <person name="Li K."/>
            <person name="Li Z."/>
            <person name="Liang H."/>
            <person name="Lovelace S."/>
            <person name="Lu Z."/>
            <person name="Mansfield J.H."/>
            <person name="McCulloch K.J."/>
            <person name="Mathew T."/>
            <person name="Morton B."/>
            <person name="Muzny D.M."/>
            <person name="Neunemann D."/>
            <person name="Ongeri F."/>
            <person name="Pauchet Y."/>
            <person name="Pu L.L."/>
            <person name="Pyrousis I."/>
            <person name="Rao X.J."/>
            <person name="Redding A."/>
            <person name="Roesel C."/>
            <person name="Sanchez-Gracia A."/>
            <person name="Schaack S."/>
            <person name="Shukla A."/>
            <person name="Tetreau G."/>
            <person name="Wang Y."/>
            <person name="Xiong G.H."/>
            <person name="Traut W."/>
            <person name="Walsh T.K."/>
            <person name="Worley K.C."/>
            <person name="Wu D."/>
            <person name="Wu W."/>
            <person name="Wu Y.Q."/>
            <person name="Zhang X."/>
            <person name="Zou Z."/>
            <person name="Zucker H."/>
            <person name="Briscoe A.D."/>
            <person name="Burmester T."/>
            <person name="Clem R.J."/>
            <person name="Feyereisen R."/>
            <person name="Grimmelikhuijzen C.J.P."/>
            <person name="Hamodrakas S.J."/>
            <person name="Hansson B.S."/>
            <person name="Huguet E."/>
            <person name="Jermiin L.S."/>
            <person name="Lan Q."/>
            <person name="Lehman H.K."/>
            <person name="Lorenzen M."/>
            <person name="Merzendorfer H."/>
            <person name="Michalopoulos I."/>
            <person name="Morton D.B."/>
            <person name="Muthukrishnan S."/>
            <person name="Oakeshott J.G."/>
            <person name="Palmer W."/>
            <person name="Park Y."/>
            <person name="Passarelli A.L."/>
            <person name="Rozas J."/>
            <person name="Schwartz L.M."/>
            <person name="Smith W."/>
            <person name="Southgate A."/>
            <person name="Vilcinskas A."/>
            <person name="Vogt R."/>
            <person name="Wang P."/>
            <person name="Werren J."/>
            <person name="Yu X.Q."/>
            <person name="Zhou J.J."/>
            <person name="Brown S.J."/>
            <person name="Scherer S.E."/>
            <person name="Richards S."/>
            <person name="Blissard G.W."/>
        </authorList>
    </citation>
    <scope>NUCLEOTIDE SEQUENCE</scope>
</reference>
<sequence>MTSLCRATKMIVKFYLLFLFIHVVYTKIELNLVTDDGNISIDYSGIDVRVITDEDVELFNIGTNELRAALKCHYGRKPSYVYLKSPTPWDDLYKTYGWEQVSRVLSIHSARLKGITKSPVTVMTKNFINESNKTIKVDTSISHTVENTLTTSWTKEREFSLSQEIEYGINLLFNKVTGKTGFSYTSMWGKSEEKSEKITIGSTSAVETELQPGQAVTAILSANSGNLEVEVVHKMSLRGNLAVNFNRMYKGHYFWGPKIEDVMFSGGITNEILMLETIKFGFHVDATLTVYDKNAGELL</sequence>